<evidence type="ECO:0000259" key="5">
    <source>
        <dbReference type="PROSITE" id="PS50104"/>
    </source>
</evidence>
<dbReference type="FunFam" id="3.40.50.10140:FF:000007">
    <property type="entry name" value="Disease resistance protein (TIR-NBS-LRR class)"/>
    <property type="match status" value="1"/>
</dbReference>
<dbReference type="InterPro" id="IPR035897">
    <property type="entry name" value="Toll_tir_struct_dom_sf"/>
</dbReference>
<keyword evidence="7" id="KW-1185">Reference proteome</keyword>
<dbReference type="InterPro" id="IPR058192">
    <property type="entry name" value="WHD_ROQ1-like"/>
</dbReference>
<dbReference type="Pfam" id="PF01582">
    <property type="entry name" value="TIR"/>
    <property type="match status" value="1"/>
</dbReference>
<dbReference type="eggNOG" id="ENOG502R4BG">
    <property type="taxonomic scope" value="Eukaryota"/>
</dbReference>
<sequence>MGSSIVGAESSTSSSSSFKWSFDVFLSFRGDDTRSNFTGHLDMALRQKGVNVFIDDMLKRGEQISETLSKAIQEALISIVIFSQNYASSSWCLDELVKIVECKKSKGQLVLPIFYKVDPSDVRKQTGCFGEALAKHQANFMEKTQIWRDALTTVANFSGWDLGTRKEADFIQDLVKEVLSRLNCANGQLYVAKYPVGIDSQLEDMKLLSHQIRDAFDGVYMMGIYGIGGIGKTTLAKALYNKIANQFEGFCFLSNVRETSKQFNGLVQLQEKLLYEILKFDLKIGNLDEGINIIRSRLRSKKVLIVLDDVDKLKQLEALVGERDWFGHGSKIIVTTRNSHLLSSHEFDEKYGVRELSHGHSLELFSWHAFKKSHPSSNYLDLSKRATNYCKGHPLALVVLGSFLCTRDQIKWRTILDEFENSLSEDIEHIIQISFDGLEEKIKEIFLDISCLFVGEKVNYVKSVLNTCHFSLDFGIIVLMDLSLITVENEEVQMHDLIRQMGQKIVNGESFEPGKRSRLWLVHDVLKVFADNSGTIAVKAIKLDLSNPTRLDVDSRAFRNMKNLRLLIVRNARFSTNVEYLPDNLKWIKWHGFSHRFLPLSFLKKNLVGLDLRHSLIRNLGKGFKDCKRLKHVDLSYSSLLEKIPDFPATSNLEELYLNNCTNLRTIPKSVVSLGKLLTLDLDHCSNLIKLPSYLMLKSLKVLKLAYCKKLEKLPDFSTASNLEKLYLKECTNLRMIHDSIGSLSKLVTLDLGKCSNLEKLPSYLTLKSLEYLNLAHCKKLEEIPDFSSALNLKSLYLEQCTNLRVIHESIGSLNSLVTLDLRQCTNLEKLPSYLKLKSLRHFELSGCHKLEMFPKIAENMKSLISLHLDSTAIRELPSSIGYLTALLVLNLHGCTNLISLPSTIYLLKSLKHLYLGGCSRFQLFSRKWDPTAHPLCSFSKIMDTSSSSEFPHLLVPKESLCSKFTMLDLQCCNISNVDFLEILCNVAPFLSSILLSENKFSSLPPCLHKFMSLWNLQLRNCKFLQEIPNLPHCIQKMDATGCTLLGRSPDNIMDIISSKQDVALGDFTREFILMNTGIPEWFSYQSISNSIRVSFRHDLNMERILATYATLQVVGDSYQGMALVSCKIFIGYRLQSCFMRKFPSSTSEYTWLVTTSSPTFSTSLEMNEWNHVTVWFEVVKCSEATVTIKCCGVHLTEEVHGIQNDVKGPGVVYTVFDQLDKLPSRDVIKSFGQEVSAKSDCNAMLHAENFPVWNDSKMQQHMNFPLHVTSQGVTRIRGMEGMAETTLANSICNKYERSRNLFSAKKALNHSTGFLCGDGNGLSWEMVDRPILSDRLSSQKYLRIFDDRDRYGDLNDVAHGTGNRFRSRFLRMDDIKEDDIREEPYWKYMERDYLDLSKQAVDYCKGLPLGLEVLDSFLYNRDQSKCKSVLDSYEKSSLHKRIQEILQIKFIWCYLLWRFGVSTILIKMD</sequence>
<evidence type="ECO:0000256" key="2">
    <source>
        <dbReference type="ARBA" id="ARBA00022737"/>
    </source>
</evidence>
<keyword evidence="1" id="KW-0433">Leucine-rich repeat</keyword>
<dbReference type="PROSITE" id="PS50104">
    <property type="entry name" value="TIR"/>
    <property type="match status" value="1"/>
</dbReference>
<dbReference type="InterPro" id="IPR042197">
    <property type="entry name" value="Apaf_helical"/>
</dbReference>
<proteinExistence type="predicted"/>
<dbReference type="InterPro" id="IPR044974">
    <property type="entry name" value="Disease_R_plants"/>
</dbReference>
<dbReference type="OMA" id="EFILMNT"/>
<dbReference type="Pfam" id="PF00931">
    <property type="entry name" value="NB-ARC"/>
    <property type="match status" value="1"/>
</dbReference>
<name>A0A0A0LLK3_CUCSA</name>
<dbReference type="InterPro" id="IPR027417">
    <property type="entry name" value="P-loop_NTPase"/>
</dbReference>
<evidence type="ECO:0000256" key="4">
    <source>
        <dbReference type="ARBA" id="ARBA00023027"/>
    </source>
</evidence>
<keyword evidence="2" id="KW-0677">Repeat</keyword>
<reference evidence="6 7" key="4">
    <citation type="journal article" date="2011" name="BMC Genomics">
        <title>RNA-Seq improves annotation of protein-coding genes in the cucumber genome.</title>
        <authorList>
            <person name="Li Z."/>
            <person name="Zhang Z."/>
            <person name="Yan P."/>
            <person name="Huang S."/>
            <person name="Fei Z."/>
            <person name="Lin K."/>
        </authorList>
    </citation>
    <scope>NUCLEOTIDE SEQUENCE [LARGE SCALE GENOMIC DNA]</scope>
    <source>
        <strain evidence="7">cv. 9930</strain>
    </source>
</reference>
<dbReference type="SUPFAM" id="SSF52200">
    <property type="entry name" value="Toll/Interleukin receptor TIR domain"/>
    <property type="match status" value="1"/>
</dbReference>
<evidence type="ECO:0000313" key="6">
    <source>
        <dbReference type="EMBL" id="KGN60866.1"/>
    </source>
</evidence>
<protein>
    <recommendedName>
        <fullName evidence="5">TIR domain-containing protein</fullName>
    </recommendedName>
</protein>
<evidence type="ECO:0000313" key="7">
    <source>
        <dbReference type="Proteomes" id="UP000029981"/>
    </source>
</evidence>
<dbReference type="SUPFAM" id="SSF52058">
    <property type="entry name" value="L domain-like"/>
    <property type="match status" value="2"/>
</dbReference>
<keyword evidence="4" id="KW-0520">NAD</keyword>
<reference evidence="6 7" key="3">
    <citation type="journal article" date="2010" name="BMC Genomics">
        <title>Transcriptome sequencing and comparative analysis of cucumber flowers with different sex types.</title>
        <authorList>
            <person name="Guo S."/>
            <person name="Zheng Y."/>
            <person name="Joung J.G."/>
            <person name="Liu S."/>
            <person name="Zhang Z."/>
            <person name="Crasta O.R."/>
            <person name="Sobral B.W."/>
            <person name="Xu Y."/>
            <person name="Huang S."/>
            <person name="Fei Z."/>
        </authorList>
    </citation>
    <scope>NUCLEOTIDE SEQUENCE [LARGE SCALE GENOMIC DNA]</scope>
    <source>
        <strain evidence="7">cv. 9930</strain>
    </source>
</reference>
<evidence type="ECO:0000256" key="1">
    <source>
        <dbReference type="ARBA" id="ARBA00022614"/>
    </source>
</evidence>
<dbReference type="Gene3D" id="3.40.50.300">
    <property type="entry name" value="P-loop containing nucleotide triphosphate hydrolases"/>
    <property type="match status" value="1"/>
</dbReference>
<accession>A0A0A0LLK3</accession>
<reference evidence="6 7" key="2">
    <citation type="journal article" date="2009" name="PLoS ONE">
        <title>An integrated genetic and cytogenetic map of the cucumber genome.</title>
        <authorList>
            <person name="Ren Y."/>
            <person name="Zhang Z."/>
            <person name="Liu J."/>
            <person name="Staub J.E."/>
            <person name="Han Y."/>
            <person name="Cheng Z."/>
            <person name="Li X."/>
            <person name="Lu J."/>
            <person name="Miao H."/>
            <person name="Kang H."/>
            <person name="Xie B."/>
            <person name="Gu X."/>
            <person name="Wang X."/>
            <person name="Du Y."/>
            <person name="Jin W."/>
            <person name="Huang S."/>
        </authorList>
    </citation>
    <scope>NUCLEOTIDE SEQUENCE [LARGE SCALE GENOMIC DNA]</scope>
    <source>
        <strain evidence="7">cv. 9930</strain>
    </source>
</reference>
<dbReference type="InterPro" id="IPR058546">
    <property type="entry name" value="RPS4B/Roq1-like_LRR"/>
</dbReference>
<dbReference type="GO" id="GO:0007165">
    <property type="term" value="P:signal transduction"/>
    <property type="evidence" value="ECO:0007669"/>
    <property type="project" value="InterPro"/>
</dbReference>
<evidence type="ECO:0000256" key="3">
    <source>
        <dbReference type="ARBA" id="ARBA00022821"/>
    </source>
</evidence>
<dbReference type="Gene3D" id="1.10.8.430">
    <property type="entry name" value="Helical domain of apoptotic protease-activating factors"/>
    <property type="match status" value="2"/>
</dbReference>
<reference evidence="6 7" key="1">
    <citation type="journal article" date="2009" name="Nat. Genet.">
        <title>The genome of the cucumber, Cucumis sativus L.</title>
        <authorList>
            <person name="Huang S."/>
            <person name="Li R."/>
            <person name="Zhang Z."/>
            <person name="Li L."/>
            <person name="Gu X."/>
            <person name="Fan W."/>
            <person name="Lucas W.J."/>
            <person name="Wang X."/>
            <person name="Xie B."/>
            <person name="Ni P."/>
            <person name="Ren Y."/>
            <person name="Zhu H."/>
            <person name="Li J."/>
            <person name="Lin K."/>
            <person name="Jin W."/>
            <person name="Fei Z."/>
            <person name="Li G."/>
            <person name="Staub J."/>
            <person name="Kilian A."/>
            <person name="van der Vossen E.A."/>
            <person name="Wu Y."/>
            <person name="Guo J."/>
            <person name="He J."/>
            <person name="Jia Z."/>
            <person name="Ren Y."/>
            <person name="Tian G."/>
            <person name="Lu Y."/>
            <person name="Ruan J."/>
            <person name="Qian W."/>
            <person name="Wang M."/>
            <person name="Huang Q."/>
            <person name="Li B."/>
            <person name="Xuan Z."/>
            <person name="Cao J."/>
            <person name="Asan"/>
            <person name="Wu Z."/>
            <person name="Zhang J."/>
            <person name="Cai Q."/>
            <person name="Bai Y."/>
            <person name="Zhao B."/>
            <person name="Han Y."/>
            <person name="Li Y."/>
            <person name="Li X."/>
            <person name="Wang S."/>
            <person name="Shi Q."/>
            <person name="Liu S."/>
            <person name="Cho W.K."/>
            <person name="Kim J.Y."/>
            <person name="Xu Y."/>
            <person name="Heller-Uszynska K."/>
            <person name="Miao H."/>
            <person name="Cheng Z."/>
            <person name="Zhang S."/>
            <person name="Wu J."/>
            <person name="Yang Y."/>
            <person name="Kang H."/>
            <person name="Li M."/>
            <person name="Liang H."/>
            <person name="Ren X."/>
            <person name="Shi Z."/>
            <person name="Wen M."/>
            <person name="Jian M."/>
            <person name="Yang H."/>
            <person name="Zhang G."/>
            <person name="Yang Z."/>
            <person name="Chen R."/>
            <person name="Liu S."/>
            <person name="Li J."/>
            <person name="Ma L."/>
            <person name="Liu H."/>
            <person name="Zhou Y."/>
            <person name="Zhao J."/>
            <person name="Fang X."/>
            <person name="Li G."/>
            <person name="Fang L."/>
            <person name="Li Y."/>
            <person name="Liu D."/>
            <person name="Zheng H."/>
            <person name="Zhang Y."/>
            <person name="Qin N."/>
            <person name="Li Z."/>
            <person name="Yang G."/>
            <person name="Yang S."/>
            <person name="Bolund L."/>
            <person name="Kristiansen K."/>
            <person name="Zheng H."/>
            <person name="Li S."/>
            <person name="Zhang X."/>
            <person name="Yang H."/>
            <person name="Wang J."/>
            <person name="Sun R."/>
            <person name="Zhang B."/>
            <person name="Jiang S."/>
            <person name="Wang J."/>
            <person name="Du Y."/>
            <person name="Li S."/>
        </authorList>
    </citation>
    <scope>NUCLEOTIDE SEQUENCE [LARGE SCALE GENOMIC DNA]</scope>
    <source>
        <strain evidence="7">cv. 9930</strain>
    </source>
</reference>
<dbReference type="SMART" id="SM00255">
    <property type="entry name" value="TIR"/>
    <property type="match status" value="1"/>
</dbReference>
<dbReference type="InterPro" id="IPR000157">
    <property type="entry name" value="TIR_dom"/>
</dbReference>
<dbReference type="Proteomes" id="UP000029981">
    <property type="component" value="Chromosome 2"/>
</dbReference>
<dbReference type="EMBL" id="CM002923">
    <property type="protein sequence ID" value="KGN60866.1"/>
    <property type="molecule type" value="Genomic_DNA"/>
</dbReference>
<dbReference type="GO" id="GO:0006952">
    <property type="term" value="P:defense response"/>
    <property type="evidence" value="ECO:0007669"/>
    <property type="project" value="InterPro"/>
</dbReference>
<dbReference type="Gramene" id="KGN60866">
    <property type="protein sequence ID" value="KGN60866"/>
    <property type="gene ID" value="Csa_2G020890"/>
</dbReference>
<gene>
    <name evidence="6" type="ORF">Csa_2G020890</name>
</gene>
<dbReference type="Pfam" id="PF23286">
    <property type="entry name" value="LRR_13"/>
    <property type="match status" value="1"/>
</dbReference>
<dbReference type="PRINTS" id="PR00364">
    <property type="entry name" value="DISEASERSIST"/>
</dbReference>
<dbReference type="PANTHER" id="PTHR11017">
    <property type="entry name" value="LEUCINE-RICH REPEAT-CONTAINING PROTEIN"/>
    <property type="match status" value="1"/>
</dbReference>
<dbReference type="PANTHER" id="PTHR11017:SF570">
    <property type="entry name" value="DISEASE RESISTANCE PROTEIN (TIR-NBS CLASS)-RELATED"/>
    <property type="match status" value="1"/>
</dbReference>
<feature type="domain" description="TIR" evidence="5">
    <location>
        <begin position="20"/>
        <end position="182"/>
    </location>
</feature>
<dbReference type="InterPro" id="IPR032675">
    <property type="entry name" value="LRR_dom_sf"/>
</dbReference>
<dbReference type="InterPro" id="IPR002182">
    <property type="entry name" value="NB-ARC"/>
</dbReference>
<organism evidence="6 7">
    <name type="scientific">Cucumis sativus</name>
    <name type="common">Cucumber</name>
    <dbReference type="NCBI Taxonomy" id="3659"/>
    <lineage>
        <taxon>Eukaryota</taxon>
        <taxon>Viridiplantae</taxon>
        <taxon>Streptophyta</taxon>
        <taxon>Embryophyta</taxon>
        <taxon>Tracheophyta</taxon>
        <taxon>Spermatophyta</taxon>
        <taxon>Magnoliopsida</taxon>
        <taxon>eudicotyledons</taxon>
        <taxon>Gunneridae</taxon>
        <taxon>Pentapetalae</taxon>
        <taxon>rosids</taxon>
        <taxon>fabids</taxon>
        <taxon>Cucurbitales</taxon>
        <taxon>Cucurbitaceae</taxon>
        <taxon>Benincaseae</taxon>
        <taxon>Cucumis</taxon>
    </lineage>
</organism>
<dbReference type="Gene3D" id="3.80.10.10">
    <property type="entry name" value="Ribonuclease Inhibitor"/>
    <property type="match status" value="4"/>
</dbReference>
<dbReference type="Gene3D" id="3.40.50.10140">
    <property type="entry name" value="Toll/interleukin-1 receptor homology (TIR) domain"/>
    <property type="match status" value="1"/>
</dbReference>
<keyword evidence="3" id="KW-0611">Plant defense</keyword>
<dbReference type="Pfam" id="PF23282">
    <property type="entry name" value="WHD_ROQ1"/>
    <property type="match status" value="1"/>
</dbReference>
<dbReference type="GO" id="GO:0043531">
    <property type="term" value="F:ADP binding"/>
    <property type="evidence" value="ECO:0007669"/>
    <property type="project" value="InterPro"/>
</dbReference>
<dbReference type="SUPFAM" id="SSF52540">
    <property type="entry name" value="P-loop containing nucleoside triphosphate hydrolases"/>
    <property type="match status" value="2"/>
</dbReference>